<reference evidence="1 2" key="1">
    <citation type="submission" date="2014-08" db="EMBL/GenBank/DDBJ databases">
        <title>Genomic and Phenotypic Diversity of Colwellia psychrerythraea strains from Disparate Marine Basins.</title>
        <authorList>
            <person name="Techtmann S.M."/>
            <person name="Stelling S.C."/>
            <person name="Utturkar S.M."/>
            <person name="Alshibli N."/>
            <person name="Harris A."/>
            <person name="Brown S.D."/>
            <person name="Hazen T.C."/>
        </authorList>
    </citation>
    <scope>NUCLEOTIDE SEQUENCE [LARGE SCALE GENOMIC DNA]</scope>
    <source>
        <strain evidence="1 2">ND2E</strain>
    </source>
</reference>
<gene>
    <name evidence="1" type="ORF">ND2E_3045</name>
</gene>
<sequence>MAKEFNLVKALRTSAEGKMEDRYCVYLNNDPMPYSLLSLAANKITELEQRLARLTQLKEAS</sequence>
<accession>A0A099KQK6</accession>
<protein>
    <submittedName>
        <fullName evidence="1">Uncharacterized protein</fullName>
    </submittedName>
</protein>
<name>A0A099KQK6_COLPS</name>
<comment type="caution">
    <text evidence="1">The sequence shown here is derived from an EMBL/GenBank/DDBJ whole genome shotgun (WGS) entry which is preliminary data.</text>
</comment>
<evidence type="ECO:0000313" key="2">
    <source>
        <dbReference type="Proteomes" id="UP000029843"/>
    </source>
</evidence>
<proteinExistence type="predicted"/>
<organism evidence="1 2">
    <name type="scientific">Colwellia psychrerythraea</name>
    <name type="common">Vibrio psychroerythus</name>
    <dbReference type="NCBI Taxonomy" id="28229"/>
    <lineage>
        <taxon>Bacteria</taxon>
        <taxon>Pseudomonadati</taxon>
        <taxon>Pseudomonadota</taxon>
        <taxon>Gammaproteobacteria</taxon>
        <taxon>Alteromonadales</taxon>
        <taxon>Colwelliaceae</taxon>
        <taxon>Colwellia</taxon>
    </lineage>
</organism>
<dbReference type="Proteomes" id="UP000029843">
    <property type="component" value="Unassembled WGS sequence"/>
</dbReference>
<dbReference type="EMBL" id="JQED01000021">
    <property type="protein sequence ID" value="KGJ92152.1"/>
    <property type="molecule type" value="Genomic_DNA"/>
</dbReference>
<dbReference type="PATRIC" id="fig|28229.4.peg.2091"/>
<evidence type="ECO:0000313" key="1">
    <source>
        <dbReference type="EMBL" id="KGJ92152.1"/>
    </source>
</evidence>
<dbReference type="RefSeq" id="WP_033093818.1">
    <property type="nucleotide sequence ID" value="NZ_JQED01000021.1"/>
</dbReference>
<dbReference type="AlphaFoldDB" id="A0A099KQK6"/>